<feature type="non-terminal residue" evidence="1">
    <location>
        <position position="431"/>
    </location>
</feature>
<protein>
    <submittedName>
        <fullName evidence="1">Uncharacterized protein</fullName>
    </submittedName>
</protein>
<keyword evidence="2" id="KW-1185">Reference proteome</keyword>
<reference evidence="1" key="1">
    <citation type="submission" date="2022-07" db="EMBL/GenBank/DDBJ databases">
        <title>Phylogenomic reconstructions and comparative analyses of Kickxellomycotina fungi.</title>
        <authorList>
            <person name="Reynolds N.K."/>
            <person name="Stajich J.E."/>
            <person name="Barry K."/>
            <person name="Grigoriev I.V."/>
            <person name="Crous P."/>
            <person name="Smith M.E."/>
        </authorList>
    </citation>
    <scope>NUCLEOTIDE SEQUENCE</scope>
    <source>
        <strain evidence="1">NRRL 5244</strain>
    </source>
</reference>
<name>A0ACC1J7W4_9FUNG</name>
<dbReference type="EMBL" id="JANBPW010002389">
    <property type="protein sequence ID" value="KAJ1940974.1"/>
    <property type="molecule type" value="Genomic_DNA"/>
</dbReference>
<dbReference type="Proteomes" id="UP001150603">
    <property type="component" value="Unassembled WGS sequence"/>
</dbReference>
<evidence type="ECO:0000313" key="1">
    <source>
        <dbReference type="EMBL" id="KAJ1940974.1"/>
    </source>
</evidence>
<accession>A0ACC1J7W4</accession>
<organism evidence="1 2">
    <name type="scientific">Linderina macrospora</name>
    <dbReference type="NCBI Taxonomy" id="4868"/>
    <lineage>
        <taxon>Eukaryota</taxon>
        <taxon>Fungi</taxon>
        <taxon>Fungi incertae sedis</taxon>
        <taxon>Zoopagomycota</taxon>
        <taxon>Kickxellomycotina</taxon>
        <taxon>Kickxellomycetes</taxon>
        <taxon>Kickxellales</taxon>
        <taxon>Kickxellaceae</taxon>
        <taxon>Linderina</taxon>
    </lineage>
</organism>
<gene>
    <name evidence="1" type="ORF">FBU59_003645</name>
</gene>
<comment type="caution">
    <text evidence="1">The sequence shown here is derived from an EMBL/GenBank/DDBJ whole genome shotgun (WGS) entry which is preliminary data.</text>
</comment>
<evidence type="ECO:0000313" key="2">
    <source>
        <dbReference type="Proteomes" id="UP001150603"/>
    </source>
</evidence>
<sequence length="431" mass="44441">MNMGSKIGFGEAPATPRHRRPLVDMIQNDFPRTPSPAIDASGSRIRLPNGSGAPISASTPTAGGASSAELTSSTQTPVSIVGAGQQQQPVPGSSAFSSLTAPGTRTGFSPSSLLSDSSRLGVPMRQPSVAPPSRSHSVAIDNPSDVSHATGQTSADMMVNSLLDQEEGSSGRRGSQLDSFSLRPSGGWSLVPPGQQLWASHHAARLDGMQRAASTPPRNALGNAPNGNIWGPTNDSHSIGSGSLLRDNALLSRSPAAPSSNPLSFGDDLSYGMANMRLGDGGGADQRGSFDLYGDLEAPAARPLTASSHVTPMGSGTPDQWGDLAQQRMYDNGSMPPPQTRRQSQTPGVTSAPFVDAIITDRNALYANPGLGQGVQSAGILPSQHPGFARAQTYNDGRFMRAGGPTSAYPLPQPVAQRPTIAGMPGANVPN</sequence>
<proteinExistence type="predicted"/>